<keyword evidence="2" id="KW-1185">Reference proteome</keyword>
<dbReference type="Proteomes" id="UP000078559">
    <property type="component" value="Chromosome 12"/>
</dbReference>
<dbReference type="EMBL" id="CM003109">
    <property type="protein sequence ID" value="KUI74068.1"/>
    <property type="molecule type" value="Genomic_DNA"/>
</dbReference>
<proteinExistence type="predicted"/>
<name>A0A194WD86_CYTMA</name>
<evidence type="ECO:0000313" key="2">
    <source>
        <dbReference type="Proteomes" id="UP000078559"/>
    </source>
</evidence>
<organism evidence="1 2">
    <name type="scientific">Cytospora mali</name>
    <name type="common">Apple Valsa canker fungus</name>
    <name type="synonym">Valsa mali</name>
    <dbReference type="NCBI Taxonomy" id="578113"/>
    <lineage>
        <taxon>Eukaryota</taxon>
        <taxon>Fungi</taxon>
        <taxon>Dikarya</taxon>
        <taxon>Ascomycota</taxon>
        <taxon>Pezizomycotina</taxon>
        <taxon>Sordariomycetes</taxon>
        <taxon>Sordariomycetidae</taxon>
        <taxon>Diaporthales</taxon>
        <taxon>Cytosporaceae</taxon>
        <taxon>Cytospora</taxon>
    </lineage>
</organism>
<reference evidence="1" key="1">
    <citation type="submission" date="2014-12" db="EMBL/GenBank/DDBJ databases">
        <title>Genome Sequence of Valsa Canker Pathogens Uncovers a Specific Adaption of Colonization on Woody Bark.</title>
        <authorList>
            <person name="Yin Z."/>
            <person name="Liu H."/>
            <person name="Gao X."/>
            <person name="Li Z."/>
            <person name="Song N."/>
            <person name="Ke X."/>
            <person name="Dai Q."/>
            <person name="Wu Y."/>
            <person name="Sun Y."/>
            <person name="Xu J.-R."/>
            <person name="Kang Z.K."/>
            <person name="Wang L."/>
            <person name="Huang L."/>
        </authorList>
    </citation>
    <scope>NUCLEOTIDE SEQUENCE [LARGE SCALE GENOMIC DNA]</scope>
    <source>
        <strain evidence="1">03-8</strain>
    </source>
</reference>
<evidence type="ECO:0000313" key="1">
    <source>
        <dbReference type="EMBL" id="KUI74068.1"/>
    </source>
</evidence>
<dbReference type="AlphaFoldDB" id="A0A194WD86"/>
<protein>
    <submittedName>
        <fullName evidence="1">Uncharacterized protein</fullName>
    </submittedName>
</protein>
<accession>A0A194WD86</accession>
<gene>
    <name evidence="1" type="ORF">VM1G_11967</name>
</gene>
<sequence>MWNQSTSKESLNHLDMVICEVPTMQGRVSTRSNFCIDHCSIADQQLDYLVSSKASGLLKGSETESTFAIDLNTLIKKACYF</sequence>